<comment type="subunit">
    <text evidence="1">Interacts with 100S ribosomes.</text>
</comment>
<dbReference type="PANTHER" id="PTHR33231:SF1">
    <property type="entry name" value="30S RIBOSOMAL PROTEIN"/>
    <property type="match status" value="1"/>
</dbReference>
<gene>
    <name evidence="4" type="primary">raiA</name>
    <name evidence="1" type="synonym">hpf</name>
    <name evidence="4" type="ORF">M5I08_09150</name>
</gene>
<dbReference type="InterPro" id="IPR034694">
    <property type="entry name" value="HPF_long/plastid"/>
</dbReference>
<keyword evidence="1" id="KW-0810">Translation regulation</keyword>
<evidence type="ECO:0000259" key="3">
    <source>
        <dbReference type="Pfam" id="PF16321"/>
    </source>
</evidence>
<dbReference type="CDD" id="cd00552">
    <property type="entry name" value="RaiA"/>
    <property type="match status" value="1"/>
</dbReference>
<reference evidence="4" key="1">
    <citation type="submission" date="2022-05" db="EMBL/GenBank/DDBJ databases">
        <title>A methanotrophic Mycobacterium dominates a cave microbial ecosystem.</title>
        <authorList>
            <person name="Van Spanning R.J.M."/>
            <person name="Guan Q."/>
            <person name="Melkonian C."/>
            <person name="Gallant J."/>
            <person name="Polerecky L."/>
            <person name="Flot J.-F."/>
            <person name="Brandt B.W."/>
            <person name="Braster M."/>
            <person name="Iturbe Espinoza P."/>
            <person name="Aerts J."/>
            <person name="Meima-Franke M."/>
            <person name="Piersma S.R."/>
            <person name="Bunduc C."/>
            <person name="Ummels R."/>
            <person name="Pain A."/>
            <person name="Fleming E.J."/>
            <person name="van der Wel N."/>
            <person name="Gherman V.D."/>
            <person name="Sarbu S.M."/>
            <person name="Bodelier P.L.E."/>
            <person name="Bitter W."/>
        </authorList>
    </citation>
    <scope>NUCLEOTIDE SEQUENCE</scope>
    <source>
        <strain evidence="4">Sulfur Cave</strain>
    </source>
</reference>
<feature type="domain" description="Sigma 54 modulation/S30EA ribosomal protein C-terminal" evidence="3">
    <location>
        <begin position="196"/>
        <end position="251"/>
    </location>
</feature>
<accession>A0ABY4QR04</accession>
<feature type="region of interest" description="Disordered" evidence="2">
    <location>
        <begin position="168"/>
        <end position="198"/>
    </location>
</feature>
<name>A0ABY4QR04_9MYCO</name>
<proteinExistence type="inferred from homology"/>
<dbReference type="HAMAP" id="MF_00839">
    <property type="entry name" value="HPF"/>
    <property type="match status" value="1"/>
</dbReference>
<sequence>MSRLTVDSARLVAELPLAADEPLPAAADEPLPAAADEPLPAAADEPDQPTPRAEVVVKGRNVEIPDHFRLYVSQKLARLERFDRTIYLFDVELDHERNRRQRKSCQHVEITARGRGPVVRGEAGAFSFYAAFEAAIAKLEARLRRVKDRRTVHYGDKTPVSVAEATAAVPPEPAADTGAAGVPGRNGASPTSGHHEPGRVVRIKEHAAQPMTVDDALYEMELVGHDFFLFYDKQTERPSVVYRRHAYDYGLIRLA</sequence>
<dbReference type="InterPro" id="IPR003489">
    <property type="entry name" value="RHF/RaiA"/>
</dbReference>
<feature type="compositionally biased region" description="Low complexity" evidence="2">
    <location>
        <begin position="19"/>
        <end position="43"/>
    </location>
</feature>
<evidence type="ECO:0000313" key="5">
    <source>
        <dbReference type="Proteomes" id="UP001056610"/>
    </source>
</evidence>
<dbReference type="Pfam" id="PF16321">
    <property type="entry name" value="Ribosom_S30AE_C"/>
    <property type="match status" value="1"/>
</dbReference>
<evidence type="ECO:0000256" key="1">
    <source>
        <dbReference type="HAMAP-Rule" id="MF_00839"/>
    </source>
</evidence>
<evidence type="ECO:0000313" key="4">
    <source>
        <dbReference type="EMBL" id="UQX12391.1"/>
    </source>
</evidence>
<dbReference type="Proteomes" id="UP001056610">
    <property type="component" value="Chromosome"/>
</dbReference>
<keyword evidence="5" id="KW-1185">Reference proteome</keyword>
<dbReference type="PANTHER" id="PTHR33231">
    <property type="entry name" value="30S RIBOSOMAL PROTEIN"/>
    <property type="match status" value="1"/>
</dbReference>
<dbReference type="InterPro" id="IPR032528">
    <property type="entry name" value="Ribosom_S30AE_C"/>
</dbReference>
<evidence type="ECO:0000256" key="2">
    <source>
        <dbReference type="SAM" id="MobiDB-lite"/>
    </source>
</evidence>
<keyword evidence="1" id="KW-0963">Cytoplasm</keyword>
<dbReference type="NCBIfam" id="TIGR00741">
    <property type="entry name" value="yfiA"/>
    <property type="match status" value="1"/>
</dbReference>
<comment type="subcellular location">
    <subcellularLocation>
        <location evidence="1">Cytoplasm</location>
    </subcellularLocation>
</comment>
<protein>
    <recommendedName>
        <fullName evidence="1">Ribosome hibernation promoting factor</fullName>
        <shortName evidence="1">HPF</shortName>
    </recommendedName>
</protein>
<comment type="similarity">
    <text evidence="1">Belongs to the HPF/YfiA ribosome-associated protein family. Long HPF subfamily.</text>
</comment>
<dbReference type="InterPro" id="IPR050574">
    <property type="entry name" value="HPF/YfiA_ribosome-assoc"/>
</dbReference>
<comment type="function">
    <text evidence="1">Required for dimerization of active 70S ribosomes into 100S ribosomes in stationary phase; 100S ribosomes are translationally inactive and sometimes present during exponential growth.</text>
</comment>
<dbReference type="EMBL" id="CP097320">
    <property type="protein sequence ID" value="UQX12391.1"/>
    <property type="molecule type" value="Genomic_DNA"/>
</dbReference>
<dbReference type="RefSeq" id="WP_219067334.1">
    <property type="nucleotide sequence ID" value="NZ_CAJUXY010000018.1"/>
</dbReference>
<feature type="region of interest" description="Disordered" evidence="2">
    <location>
        <begin position="19"/>
        <end position="52"/>
    </location>
</feature>
<dbReference type="Pfam" id="PF02482">
    <property type="entry name" value="Ribosomal_S30AE"/>
    <property type="match status" value="1"/>
</dbReference>
<organism evidence="4 5">
    <name type="scientific">Candidatus Mycobacterium methanotrophicum</name>
    <dbReference type="NCBI Taxonomy" id="2943498"/>
    <lineage>
        <taxon>Bacteria</taxon>
        <taxon>Bacillati</taxon>
        <taxon>Actinomycetota</taxon>
        <taxon>Actinomycetes</taxon>
        <taxon>Mycobacteriales</taxon>
        <taxon>Mycobacteriaceae</taxon>
        <taxon>Mycobacterium</taxon>
    </lineage>
</organism>